<proteinExistence type="predicted"/>
<dbReference type="EMBL" id="KT944070">
    <property type="protein sequence ID" value="ALU64412.1"/>
    <property type="molecule type" value="Genomic_DNA"/>
</dbReference>
<name>A0A0U3JUJ4_RHILV</name>
<sequence length="45" mass="4760">MAGRVLSNVGVVQPQRRDPGREDREMLAELALLLKTGVVSGATPA</sequence>
<reference evidence="1" key="1">
    <citation type="submission" date="2015-10" db="EMBL/GenBank/DDBJ databases">
        <title>Comparative analysis of sym-gene organization in Rhizobium leguminosarum bv. viciae strains, isolated from different host plants and demonstrating clear differences in symbiotic specificity.</title>
        <authorList>
            <person name="Chirak E.R."/>
            <person name="Kimeklis A.K."/>
            <person name="Andronov E.E."/>
        </authorList>
    </citation>
    <scope>NUCLEOTIDE SEQUENCE</scope>
    <source>
        <strain evidence="1">Vaf12</strain>
    </source>
</reference>
<dbReference type="AlphaFoldDB" id="A0A0U3JUJ4"/>
<accession>A0A0U3JUJ4</accession>
<protein>
    <submittedName>
        <fullName evidence="1">Uncharacterized protein</fullName>
    </submittedName>
</protein>
<organism evidence="1">
    <name type="scientific">Rhizobium leguminosarum bv. viciae</name>
    <dbReference type="NCBI Taxonomy" id="387"/>
    <lineage>
        <taxon>Bacteria</taxon>
        <taxon>Pseudomonadati</taxon>
        <taxon>Pseudomonadota</taxon>
        <taxon>Alphaproteobacteria</taxon>
        <taxon>Hyphomicrobiales</taxon>
        <taxon>Rhizobiaceae</taxon>
        <taxon>Rhizobium/Agrobacterium group</taxon>
        <taxon>Rhizobium</taxon>
    </lineage>
</organism>
<evidence type="ECO:0000313" key="1">
    <source>
        <dbReference type="EMBL" id="ALU64412.1"/>
    </source>
</evidence>